<feature type="compositionally biased region" description="Polar residues" evidence="1">
    <location>
        <begin position="126"/>
        <end position="142"/>
    </location>
</feature>
<comment type="caution">
    <text evidence="2">The sequence shown here is derived from an EMBL/GenBank/DDBJ whole genome shotgun (WGS) entry which is preliminary data.</text>
</comment>
<sequence>MRSLSEQLQQMRTQTEDAVSVGAAAADAHTDGGVSLLRRATGGGLGGVMSMANLPLPPGSKYHHINAETLVIENSSGSNRKEVEEISTVQEQSTPQLCSTSQQSLRTCPKLCTSLCLRLPNRKSPRQVSQTSLPDKSPSQSPSHHRSDGQN</sequence>
<name>A0AAW0Q974_9GOBI</name>
<gene>
    <name evidence="2" type="ORF">WMY93_001031</name>
</gene>
<accession>A0AAW0Q974</accession>
<dbReference type="Proteomes" id="UP001460270">
    <property type="component" value="Unassembled WGS sequence"/>
</dbReference>
<proteinExistence type="predicted"/>
<organism evidence="2 3">
    <name type="scientific">Mugilogobius chulae</name>
    <name type="common">yellowstripe goby</name>
    <dbReference type="NCBI Taxonomy" id="88201"/>
    <lineage>
        <taxon>Eukaryota</taxon>
        <taxon>Metazoa</taxon>
        <taxon>Chordata</taxon>
        <taxon>Craniata</taxon>
        <taxon>Vertebrata</taxon>
        <taxon>Euteleostomi</taxon>
        <taxon>Actinopterygii</taxon>
        <taxon>Neopterygii</taxon>
        <taxon>Teleostei</taxon>
        <taxon>Neoteleostei</taxon>
        <taxon>Acanthomorphata</taxon>
        <taxon>Gobiaria</taxon>
        <taxon>Gobiiformes</taxon>
        <taxon>Gobioidei</taxon>
        <taxon>Gobiidae</taxon>
        <taxon>Gobionellinae</taxon>
        <taxon>Mugilogobius</taxon>
    </lineage>
</organism>
<feature type="region of interest" description="Disordered" evidence="1">
    <location>
        <begin position="75"/>
        <end position="104"/>
    </location>
</feature>
<evidence type="ECO:0000313" key="2">
    <source>
        <dbReference type="EMBL" id="KAK7945303.1"/>
    </source>
</evidence>
<protein>
    <submittedName>
        <fullName evidence="2">Uncharacterized protein</fullName>
    </submittedName>
</protein>
<feature type="compositionally biased region" description="Polar residues" evidence="1">
    <location>
        <begin position="87"/>
        <end position="104"/>
    </location>
</feature>
<dbReference type="AlphaFoldDB" id="A0AAW0Q974"/>
<dbReference type="EMBL" id="JBBPFD010000001">
    <property type="protein sequence ID" value="KAK7945303.1"/>
    <property type="molecule type" value="Genomic_DNA"/>
</dbReference>
<feature type="region of interest" description="Disordered" evidence="1">
    <location>
        <begin position="122"/>
        <end position="151"/>
    </location>
</feature>
<evidence type="ECO:0000313" key="3">
    <source>
        <dbReference type="Proteomes" id="UP001460270"/>
    </source>
</evidence>
<reference evidence="3" key="1">
    <citation type="submission" date="2024-04" db="EMBL/GenBank/DDBJ databases">
        <title>Salinicola lusitanus LLJ914,a marine bacterium isolated from the Okinawa Trough.</title>
        <authorList>
            <person name="Li J."/>
        </authorList>
    </citation>
    <scope>NUCLEOTIDE SEQUENCE [LARGE SCALE GENOMIC DNA]</scope>
</reference>
<keyword evidence="3" id="KW-1185">Reference proteome</keyword>
<evidence type="ECO:0000256" key="1">
    <source>
        <dbReference type="SAM" id="MobiDB-lite"/>
    </source>
</evidence>